<dbReference type="PANTHER" id="PTHR43091:SF1">
    <property type="entry name" value="BETA-KETOACYL-[ACYL-CARRIER-PROTEIN] SYNTHASE III, CHLOROPLASTIC"/>
    <property type="match status" value="1"/>
</dbReference>
<dbReference type="CDD" id="cd00830">
    <property type="entry name" value="KAS_III"/>
    <property type="match status" value="1"/>
</dbReference>
<evidence type="ECO:0000256" key="8">
    <source>
        <dbReference type="ARBA" id="ARBA00023160"/>
    </source>
</evidence>
<comment type="similarity">
    <text evidence="2">Belongs to the thiolase-like superfamily. FabH family.</text>
</comment>
<keyword evidence="4" id="KW-0444">Lipid biosynthesis</keyword>
<dbReference type="STRING" id="554065.E1ZFD0"/>
<evidence type="ECO:0000256" key="2">
    <source>
        <dbReference type="ARBA" id="ARBA00008642"/>
    </source>
</evidence>
<evidence type="ECO:0000259" key="12">
    <source>
        <dbReference type="Pfam" id="PF08545"/>
    </source>
</evidence>
<dbReference type="InterPro" id="IPR013751">
    <property type="entry name" value="ACP_syn_III_N"/>
</dbReference>
<dbReference type="InterPro" id="IPR013747">
    <property type="entry name" value="ACP_syn_III_C"/>
</dbReference>
<proteinExistence type="inferred from homology"/>
<keyword evidence="8" id="KW-0275">Fatty acid biosynthesis</keyword>
<dbReference type="PANTHER" id="PTHR43091">
    <property type="entry name" value="3-OXOACYL-[ACYL-CARRIER-PROTEIN] SYNTHASE"/>
    <property type="match status" value="1"/>
</dbReference>
<dbReference type="Proteomes" id="UP000008141">
    <property type="component" value="Unassembled WGS sequence"/>
</dbReference>
<keyword evidence="5" id="KW-0808">Transferase</keyword>
<dbReference type="RefSeq" id="XP_005847747.1">
    <property type="nucleotide sequence ID" value="XM_005847685.1"/>
</dbReference>
<dbReference type="Gene3D" id="3.40.47.10">
    <property type="match status" value="1"/>
</dbReference>
<dbReference type="InterPro" id="IPR004655">
    <property type="entry name" value="FabH"/>
</dbReference>
<evidence type="ECO:0000313" key="14">
    <source>
        <dbReference type="Proteomes" id="UP000008141"/>
    </source>
</evidence>
<dbReference type="EC" id="2.3.1.180" evidence="3"/>
<dbReference type="FunCoup" id="E1ZFD0">
    <property type="interactions" value="427"/>
</dbReference>
<comment type="pathway">
    <text evidence="1">Lipid metabolism; fatty acid biosynthesis.</text>
</comment>
<keyword evidence="14" id="KW-1185">Reference proteome</keyword>
<dbReference type="GeneID" id="17355170"/>
<dbReference type="InterPro" id="IPR016039">
    <property type="entry name" value="Thiolase-like"/>
</dbReference>
<evidence type="ECO:0000256" key="6">
    <source>
        <dbReference type="ARBA" id="ARBA00022832"/>
    </source>
</evidence>
<evidence type="ECO:0000256" key="7">
    <source>
        <dbReference type="ARBA" id="ARBA00023098"/>
    </source>
</evidence>
<dbReference type="FunFam" id="3.40.47.10:FF:000004">
    <property type="entry name" value="3-oxoacyl-[acyl-carrier-protein] synthase 3"/>
    <property type="match status" value="1"/>
</dbReference>
<dbReference type="NCBIfam" id="NF006829">
    <property type="entry name" value="PRK09352.1"/>
    <property type="match status" value="1"/>
</dbReference>
<keyword evidence="6" id="KW-0276">Fatty acid metabolism</keyword>
<evidence type="ECO:0000259" key="11">
    <source>
        <dbReference type="Pfam" id="PF08541"/>
    </source>
</evidence>
<dbReference type="InParanoid" id="E1ZFD0"/>
<dbReference type="eggNOG" id="ENOG502QUK2">
    <property type="taxonomic scope" value="Eukaryota"/>
</dbReference>
<comment type="function">
    <text evidence="10">Catalyzes the condensation reaction of fatty acid synthesis by the addition to an acyl acceptor of two carbons from malonyl-ACP. KAS III catalyzes the first condensation reaction which initiates fatty acid synthesis and may therefore play a role in governing the total rate of fatty acid production. Possesses both acetoacetyl-ACP synthase and acetyl transacylase activities.</text>
</comment>
<reference evidence="13 14" key="1">
    <citation type="journal article" date="2010" name="Plant Cell">
        <title>The Chlorella variabilis NC64A genome reveals adaptation to photosymbiosis, coevolution with viruses, and cryptic sex.</title>
        <authorList>
            <person name="Blanc G."/>
            <person name="Duncan G."/>
            <person name="Agarkova I."/>
            <person name="Borodovsky M."/>
            <person name="Gurnon J."/>
            <person name="Kuo A."/>
            <person name="Lindquist E."/>
            <person name="Lucas S."/>
            <person name="Pangilinan J."/>
            <person name="Polle J."/>
            <person name="Salamov A."/>
            <person name="Terry A."/>
            <person name="Yamada T."/>
            <person name="Dunigan D.D."/>
            <person name="Grigoriev I.V."/>
            <person name="Claverie J.M."/>
            <person name="Van Etten J.L."/>
        </authorList>
    </citation>
    <scope>NUCLEOTIDE SEQUENCE [LARGE SCALE GENOMIC DNA]</scope>
    <source>
        <strain evidence="13 14">NC64A</strain>
    </source>
</reference>
<dbReference type="AlphaFoldDB" id="E1ZFD0"/>
<sequence>MASSTACSHQLQRACSRPLANARLPTALPAALSRLPARRRGGGRPGAAVVPVAAAAGVRLAGVGSSVPEKFLTNSDLAQLVDTSDDWITSRTGIKKRHILSEGESLGSHASAACLRALDMAGVAAEDVDLIVMATSSPDDLFGSATTVQACGRGQAIRASRAAAFDLTAACSGFVMGLVTGAQYIRAGTYKTVLVIGADALSRYIDWRDRSTCILFGDACGAVVMTAKDDGSCALLGIDMHSDGTGMRHLNCAFAGEGMKPLSNGHASDEGSYSNLHMNGQEVFKFAVRAVPTVIEAALADAGMEKQQIDWLVMHQANMRIMSAAADRLGVPAERVVSNLAQYGNTSAASIPLALDEAVRRGDIKPGEVLAMAGFGAGLTWASAIVRWG</sequence>
<organism evidence="14">
    <name type="scientific">Chlorella variabilis</name>
    <name type="common">Green alga</name>
    <dbReference type="NCBI Taxonomy" id="554065"/>
    <lineage>
        <taxon>Eukaryota</taxon>
        <taxon>Viridiplantae</taxon>
        <taxon>Chlorophyta</taxon>
        <taxon>core chlorophytes</taxon>
        <taxon>Trebouxiophyceae</taxon>
        <taxon>Chlorellales</taxon>
        <taxon>Chlorellaceae</taxon>
        <taxon>Chlorella clade</taxon>
        <taxon>Chlorella</taxon>
    </lineage>
</organism>
<dbReference type="EMBL" id="GL433844">
    <property type="protein sequence ID" value="EFN55645.1"/>
    <property type="molecule type" value="Genomic_DNA"/>
</dbReference>
<gene>
    <name evidence="13" type="ORF">CHLNCDRAFT_23132</name>
</gene>
<evidence type="ECO:0000256" key="5">
    <source>
        <dbReference type="ARBA" id="ARBA00022679"/>
    </source>
</evidence>
<dbReference type="Pfam" id="PF08545">
    <property type="entry name" value="ACP_syn_III"/>
    <property type="match status" value="1"/>
</dbReference>
<name>E1ZFD0_CHLVA</name>
<accession>E1ZFD0</accession>
<protein>
    <recommendedName>
        <fullName evidence="3">beta-ketoacyl-[acyl-carrier-protein] synthase III</fullName>
        <ecNumber evidence="3">2.3.1.180</ecNumber>
    </recommendedName>
</protein>
<evidence type="ECO:0000256" key="10">
    <source>
        <dbReference type="ARBA" id="ARBA00057449"/>
    </source>
</evidence>
<dbReference type="GO" id="GO:0004315">
    <property type="term" value="F:3-oxoacyl-[acyl-carrier-protein] synthase activity"/>
    <property type="evidence" value="ECO:0007669"/>
    <property type="project" value="InterPro"/>
</dbReference>
<dbReference type="NCBIfam" id="TIGR00747">
    <property type="entry name" value="fabH"/>
    <property type="match status" value="1"/>
</dbReference>
<dbReference type="HAMAP" id="MF_01815">
    <property type="entry name" value="FabH"/>
    <property type="match status" value="1"/>
</dbReference>
<dbReference type="Pfam" id="PF08541">
    <property type="entry name" value="ACP_syn_III_C"/>
    <property type="match status" value="1"/>
</dbReference>
<evidence type="ECO:0000256" key="9">
    <source>
        <dbReference type="ARBA" id="ARBA00052419"/>
    </source>
</evidence>
<evidence type="ECO:0000256" key="4">
    <source>
        <dbReference type="ARBA" id="ARBA00022516"/>
    </source>
</evidence>
<dbReference type="GO" id="GO:0006633">
    <property type="term" value="P:fatty acid biosynthetic process"/>
    <property type="evidence" value="ECO:0007669"/>
    <property type="project" value="UniProtKB-KW"/>
</dbReference>
<dbReference type="SUPFAM" id="SSF53901">
    <property type="entry name" value="Thiolase-like"/>
    <property type="match status" value="1"/>
</dbReference>
<dbReference type="OMA" id="WGSEGDK"/>
<comment type="catalytic activity">
    <reaction evidence="9">
        <text>malonyl-[ACP] + acetyl-CoA + H(+) = 3-oxobutanoyl-[ACP] + CO2 + CoA</text>
        <dbReference type="Rhea" id="RHEA:12080"/>
        <dbReference type="Rhea" id="RHEA-COMP:9623"/>
        <dbReference type="Rhea" id="RHEA-COMP:9625"/>
        <dbReference type="ChEBI" id="CHEBI:15378"/>
        <dbReference type="ChEBI" id="CHEBI:16526"/>
        <dbReference type="ChEBI" id="CHEBI:57287"/>
        <dbReference type="ChEBI" id="CHEBI:57288"/>
        <dbReference type="ChEBI" id="CHEBI:78449"/>
        <dbReference type="ChEBI" id="CHEBI:78450"/>
        <dbReference type="EC" id="2.3.1.180"/>
    </reaction>
</comment>
<evidence type="ECO:0000256" key="3">
    <source>
        <dbReference type="ARBA" id="ARBA00012333"/>
    </source>
</evidence>
<dbReference type="KEGG" id="cvr:CHLNCDRAFT_23132"/>
<evidence type="ECO:0000313" key="13">
    <source>
        <dbReference type="EMBL" id="EFN55645.1"/>
    </source>
</evidence>
<feature type="domain" description="Beta-ketoacyl-[acyl-carrier-protein] synthase III C-terminal" evidence="11">
    <location>
        <begin position="299"/>
        <end position="388"/>
    </location>
</feature>
<dbReference type="OrthoDB" id="428487at2759"/>
<feature type="domain" description="Beta-ketoacyl-[acyl-carrier-protein] synthase III N-terminal" evidence="12">
    <location>
        <begin position="165"/>
        <end position="244"/>
    </location>
</feature>
<evidence type="ECO:0000256" key="1">
    <source>
        <dbReference type="ARBA" id="ARBA00005194"/>
    </source>
</evidence>
<dbReference type="GO" id="GO:0033818">
    <property type="term" value="F:beta-ketoacyl-acyl-carrier-protein synthase III activity"/>
    <property type="evidence" value="ECO:0007669"/>
    <property type="project" value="UniProtKB-EC"/>
</dbReference>
<keyword evidence="7" id="KW-0443">Lipid metabolism</keyword>